<dbReference type="Proteomes" id="UP001227192">
    <property type="component" value="Unassembled WGS sequence"/>
</dbReference>
<dbReference type="AlphaFoldDB" id="A0AAI9XAP9"/>
<gene>
    <name evidence="2" type="ORF">VN97_g3580</name>
</gene>
<sequence>MRSDSLVEYAAWRRAMVQYNQQRGEQADATTLANTSAEIPFGESVLTTKTTPPPGAPNPDDPIAQERVRENTERLADSGVATKLCIDRTLEASLFERTETS</sequence>
<keyword evidence="3" id="KW-1185">Reference proteome</keyword>
<accession>A0AAI9XAP9</accession>
<feature type="compositionally biased region" description="Pro residues" evidence="1">
    <location>
        <begin position="51"/>
        <end position="60"/>
    </location>
</feature>
<proteinExistence type="predicted"/>
<protein>
    <submittedName>
        <fullName evidence="2">Uncharacterized protein</fullName>
    </submittedName>
</protein>
<organism evidence="2 3">
    <name type="scientific">Penicillium thymicola</name>
    <dbReference type="NCBI Taxonomy" id="293382"/>
    <lineage>
        <taxon>Eukaryota</taxon>
        <taxon>Fungi</taxon>
        <taxon>Dikarya</taxon>
        <taxon>Ascomycota</taxon>
        <taxon>Pezizomycotina</taxon>
        <taxon>Eurotiomycetes</taxon>
        <taxon>Eurotiomycetidae</taxon>
        <taxon>Eurotiales</taxon>
        <taxon>Aspergillaceae</taxon>
        <taxon>Penicillium</taxon>
    </lineage>
</organism>
<reference evidence="2" key="2">
    <citation type="journal article" date="2016" name="Fungal Biol.">
        <title>Ochratoxin A production by Penicillium thymicola.</title>
        <authorList>
            <person name="Nguyen H.D.T."/>
            <person name="McMullin D.R."/>
            <person name="Ponomareva E."/>
            <person name="Riley R."/>
            <person name="Pomraning K.R."/>
            <person name="Baker S.E."/>
            <person name="Seifert K.A."/>
        </authorList>
    </citation>
    <scope>NUCLEOTIDE SEQUENCE</scope>
    <source>
        <strain evidence="2">DAOM 180753</strain>
    </source>
</reference>
<dbReference type="EMBL" id="LACB01000077">
    <property type="protein sequence ID" value="KAJ9489704.1"/>
    <property type="molecule type" value="Genomic_DNA"/>
</dbReference>
<evidence type="ECO:0000256" key="1">
    <source>
        <dbReference type="SAM" id="MobiDB-lite"/>
    </source>
</evidence>
<evidence type="ECO:0000313" key="3">
    <source>
        <dbReference type="Proteomes" id="UP001227192"/>
    </source>
</evidence>
<name>A0AAI9XAP9_PENTH</name>
<comment type="caution">
    <text evidence="2">The sequence shown here is derived from an EMBL/GenBank/DDBJ whole genome shotgun (WGS) entry which is preliminary data.</text>
</comment>
<feature type="region of interest" description="Disordered" evidence="1">
    <location>
        <begin position="41"/>
        <end position="63"/>
    </location>
</feature>
<reference evidence="2" key="1">
    <citation type="submission" date="2015-06" db="EMBL/GenBank/DDBJ databases">
        <authorList>
            <person name="Nguyen H."/>
        </authorList>
    </citation>
    <scope>NUCLEOTIDE SEQUENCE</scope>
    <source>
        <strain evidence="2">DAOM 180753</strain>
    </source>
</reference>
<evidence type="ECO:0000313" key="2">
    <source>
        <dbReference type="EMBL" id="KAJ9489704.1"/>
    </source>
</evidence>